<dbReference type="EMBL" id="CP001720">
    <property type="protein sequence ID" value="ACV63631.1"/>
    <property type="molecule type" value="Genomic_DNA"/>
</dbReference>
<organism evidence="1 2">
    <name type="scientific">Desulfofarcimen acetoxidans (strain ATCC 49208 / DSM 771 / KCTC 5769 / VKM B-1644 / 5575)</name>
    <name type="common">Desulfotomaculum acetoxidans</name>
    <dbReference type="NCBI Taxonomy" id="485916"/>
    <lineage>
        <taxon>Bacteria</taxon>
        <taxon>Bacillati</taxon>
        <taxon>Bacillota</taxon>
        <taxon>Clostridia</taxon>
        <taxon>Eubacteriales</taxon>
        <taxon>Peptococcaceae</taxon>
        <taxon>Desulfofarcimen</taxon>
    </lineage>
</organism>
<proteinExistence type="predicted"/>
<dbReference type="SUPFAM" id="SSF52266">
    <property type="entry name" value="SGNH hydrolase"/>
    <property type="match status" value="1"/>
</dbReference>
<dbReference type="eggNOG" id="COG2755">
    <property type="taxonomic scope" value="Bacteria"/>
</dbReference>
<evidence type="ECO:0008006" key="3">
    <source>
        <dbReference type="Google" id="ProtNLM"/>
    </source>
</evidence>
<evidence type="ECO:0000313" key="2">
    <source>
        <dbReference type="Proteomes" id="UP000002217"/>
    </source>
</evidence>
<dbReference type="STRING" id="485916.Dtox_2866"/>
<accession>C8W2E7</accession>
<dbReference type="HOGENOM" id="CLU_798597_0_0_9"/>
<dbReference type="Proteomes" id="UP000002217">
    <property type="component" value="Chromosome"/>
</dbReference>
<keyword evidence="2" id="KW-1185">Reference proteome</keyword>
<dbReference type="KEGG" id="dae:Dtox_2866"/>
<reference evidence="1 2" key="1">
    <citation type="journal article" date="2009" name="Stand. Genomic Sci.">
        <title>Complete genome sequence of Desulfotomaculum acetoxidans type strain (5575).</title>
        <authorList>
            <person name="Spring S."/>
            <person name="Lapidus A."/>
            <person name="Schroder M."/>
            <person name="Gleim D."/>
            <person name="Sims D."/>
            <person name="Meincke L."/>
            <person name="Glavina Del Rio T."/>
            <person name="Tice H."/>
            <person name="Copeland A."/>
            <person name="Cheng J.F."/>
            <person name="Lucas S."/>
            <person name="Chen F."/>
            <person name="Nolan M."/>
            <person name="Bruce D."/>
            <person name="Goodwin L."/>
            <person name="Pitluck S."/>
            <person name="Ivanova N."/>
            <person name="Mavromatis K."/>
            <person name="Mikhailova N."/>
            <person name="Pati A."/>
            <person name="Chen A."/>
            <person name="Palaniappan K."/>
            <person name="Land M."/>
            <person name="Hauser L."/>
            <person name="Chang Y.J."/>
            <person name="Jeffries C.D."/>
            <person name="Chain P."/>
            <person name="Saunders E."/>
            <person name="Brettin T."/>
            <person name="Detter J.C."/>
            <person name="Goker M."/>
            <person name="Bristow J."/>
            <person name="Eisen J.A."/>
            <person name="Markowitz V."/>
            <person name="Hugenholtz P."/>
            <person name="Kyrpides N.C."/>
            <person name="Klenk H.P."/>
            <person name="Han C."/>
        </authorList>
    </citation>
    <scope>NUCLEOTIDE SEQUENCE [LARGE SCALE GENOMIC DNA]</scope>
    <source>
        <strain evidence="2">ATCC 49208 / DSM 771 / VKM B-1644</strain>
    </source>
</reference>
<sequence>MGCYMYKPSVKTPTTSTEIIHYEPFAKMVNEKEGSGNYIMDKNGFNNDEIIRNNKKFVLVLGDSHTEAEQVKRDDNFCSVAENKLASASIIYNAGVSGLSMADYIGYGQVYMDYFNPNKVIIQVTYDDFTSNATLRSKDTFIAADGQTYAIIKRVNYMQNSSFDNLKEKVRCPFVYNLYFRLSDIVSDFLHPKLRPFLPKYAVEISRNIDCSSLIDWQVSQIKHIFGDKAAFLYLPSTPMIGQQGTVEWSEYVENDTKLKIVSACNKYGVDFIDLQTSFNILFKKTQHFPRGFNNTDPSRGHLNKFGHYATGVELANYLKSKGF</sequence>
<gene>
    <name evidence="1" type="ordered locus">Dtox_2866</name>
</gene>
<dbReference type="AlphaFoldDB" id="C8W2E7"/>
<dbReference type="Gene3D" id="3.40.50.1110">
    <property type="entry name" value="SGNH hydrolase"/>
    <property type="match status" value="1"/>
</dbReference>
<protein>
    <recommendedName>
        <fullName evidence="3">SGNH hydrolase-type esterase domain-containing protein</fullName>
    </recommendedName>
</protein>
<name>C8W2E7_DESAS</name>
<dbReference type="InterPro" id="IPR036514">
    <property type="entry name" value="SGNH_hydro_sf"/>
</dbReference>
<evidence type="ECO:0000313" key="1">
    <source>
        <dbReference type="EMBL" id="ACV63631.1"/>
    </source>
</evidence>